<sequence>MHRGQSRLPLRFQHHTPRLPRKLCALESLLVLEKASIWTVSMLNQLLPVDLKHRLKRNLFSIGATIHYHINILKRCANPFRTMCINCRNVAAELLRPIGLTSHSYNPIGVPKAVTSRDLWFIGICQNSKRKSRVEK</sequence>
<evidence type="ECO:0000313" key="1">
    <source>
        <dbReference type="EMBL" id="CAK8693305.1"/>
    </source>
</evidence>
<protein>
    <submittedName>
        <fullName evidence="1">Uncharacterized protein</fullName>
    </submittedName>
</protein>
<gene>
    <name evidence="1" type="ORF">CVLEPA_LOCUS26601</name>
</gene>
<keyword evidence="2" id="KW-1185">Reference proteome</keyword>
<reference evidence="1 2" key="1">
    <citation type="submission" date="2024-02" db="EMBL/GenBank/DDBJ databases">
        <authorList>
            <person name="Daric V."/>
            <person name="Darras S."/>
        </authorList>
    </citation>
    <scope>NUCLEOTIDE SEQUENCE [LARGE SCALE GENOMIC DNA]</scope>
</reference>
<accession>A0ABP0GNJ5</accession>
<evidence type="ECO:0000313" key="2">
    <source>
        <dbReference type="Proteomes" id="UP001642483"/>
    </source>
</evidence>
<name>A0ABP0GNJ5_CLALP</name>
<dbReference type="EMBL" id="CAWYQH010000130">
    <property type="protein sequence ID" value="CAK8693305.1"/>
    <property type="molecule type" value="Genomic_DNA"/>
</dbReference>
<dbReference type="Proteomes" id="UP001642483">
    <property type="component" value="Unassembled WGS sequence"/>
</dbReference>
<comment type="caution">
    <text evidence="1">The sequence shown here is derived from an EMBL/GenBank/DDBJ whole genome shotgun (WGS) entry which is preliminary data.</text>
</comment>
<organism evidence="1 2">
    <name type="scientific">Clavelina lepadiformis</name>
    <name type="common">Light-bulb sea squirt</name>
    <name type="synonym">Ascidia lepadiformis</name>
    <dbReference type="NCBI Taxonomy" id="159417"/>
    <lineage>
        <taxon>Eukaryota</taxon>
        <taxon>Metazoa</taxon>
        <taxon>Chordata</taxon>
        <taxon>Tunicata</taxon>
        <taxon>Ascidiacea</taxon>
        <taxon>Aplousobranchia</taxon>
        <taxon>Clavelinidae</taxon>
        <taxon>Clavelina</taxon>
    </lineage>
</organism>
<proteinExistence type="predicted"/>